<dbReference type="InterPro" id="IPR011650">
    <property type="entry name" value="Peptidase_M20_dimer"/>
</dbReference>
<dbReference type="NCBIfam" id="TIGR01893">
    <property type="entry name" value="aa-his-dipept"/>
    <property type="match status" value="1"/>
</dbReference>
<dbReference type="PANTHER" id="PTHR43501">
    <property type="entry name" value="CYTOSOL NON-SPECIFIC DIPEPTIDASE"/>
    <property type="match status" value="1"/>
</dbReference>
<dbReference type="Gene3D" id="3.40.630.10">
    <property type="entry name" value="Zn peptidases"/>
    <property type="match status" value="2"/>
</dbReference>
<dbReference type="PRINTS" id="PR00934">
    <property type="entry name" value="XHISDIPTASE"/>
</dbReference>
<dbReference type="GO" id="GO:0046872">
    <property type="term" value="F:metal ion binding"/>
    <property type="evidence" value="ECO:0007669"/>
    <property type="project" value="UniProtKB-KW"/>
</dbReference>
<evidence type="ECO:0000256" key="12">
    <source>
        <dbReference type="ARBA" id="ARBA00044252"/>
    </source>
</evidence>
<accession>A0AAU7Q8B9</accession>
<dbReference type="PIRSF" id="PIRSF016599">
    <property type="entry name" value="Xaa-His_dipept"/>
    <property type="match status" value="1"/>
</dbReference>
<dbReference type="FunFam" id="3.40.630.10:FF:000015">
    <property type="entry name" value="Aminoacyl-histidine dipeptidase PepD"/>
    <property type="match status" value="1"/>
</dbReference>
<comment type="catalytic activity">
    <reaction evidence="10">
        <text>Hydrolysis of dipeptides, preferentially hydrophobic dipeptides including prolyl amino acids.</text>
        <dbReference type="EC" id="3.4.13.18"/>
    </reaction>
</comment>
<dbReference type="CDD" id="cd03890">
    <property type="entry name" value="M20_pepD"/>
    <property type="match status" value="1"/>
</dbReference>
<dbReference type="InterPro" id="IPR001160">
    <property type="entry name" value="Peptidase_M20C"/>
</dbReference>
<evidence type="ECO:0000256" key="2">
    <source>
        <dbReference type="ARBA" id="ARBA00001947"/>
    </source>
</evidence>
<evidence type="ECO:0000256" key="16">
    <source>
        <dbReference type="ARBA" id="ARBA00076004"/>
    </source>
</evidence>
<dbReference type="PANTHER" id="PTHR43501:SF1">
    <property type="entry name" value="CYTOSOL NON-SPECIFIC DIPEPTIDASE"/>
    <property type="match status" value="1"/>
</dbReference>
<evidence type="ECO:0000256" key="6">
    <source>
        <dbReference type="ARBA" id="ARBA00022833"/>
    </source>
</evidence>
<dbReference type="GO" id="GO:0006508">
    <property type="term" value="P:proteolysis"/>
    <property type="evidence" value="ECO:0007669"/>
    <property type="project" value="UniProtKB-KW"/>
</dbReference>
<dbReference type="Pfam" id="PF01546">
    <property type="entry name" value="Peptidase_M20"/>
    <property type="match status" value="1"/>
</dbReference>
<reference evidence="20" key="1">
    <citation type="submission" date="2024-06" db="EMBL/GenBank/DDBJ databases">
        <authorList>
            <person name="Coelho C."/>
            <person name="Bento M."/>
            <person name="Garcia E."/>
            <person name="Camelo A."/>
            <person name="Brandao I."/>
            <person name="Espirito Santo C."/>
            <person name="Trovao J."/>
            <person name="Verissimo A."/>
            <person name="Costa J."/>
            <person name="Tiago I."/>
        </authorList>
    </citation>
    <scope>NUCLEOTIDE SEQUENCE</scope>
    <source>
        <strain evidence="20">KWT182</strain>
    </source>
</reference>
<feature type="domain" description="Peptidase M20 dimerisation" evidence="19">
    <location>
        <begin position="208"/>
        <end position="292"/>
    </location>
</feature>
<comment type="cofactor">
    <cofactor evidence="2">
        <name>Zn(2+)</name>
        <dbReference type="ChEBI" id="CHEBI:29105"/>
    </cofactor>
</comment>
<evidence type="ECO:0000256" key="9">
    <source>
        <dbReference type="ARBA" id="ARBA00023285"/>
    </source>
</evidence>
<evidence type="ECO:0000259" key="19">
    <source>
        <dbReference type="Pfam" id="PF07687"/>
    </source>
</evidence>
<evidence type="ECO:0000256" key="1">
    <source>
        <dbReference type="ARBA" id="ARBA00001941"/>
    </source>
</evidence>
<keyword evidence="4" id="KW-0479">Metal-binding</keyword>
<evidence type="ECO:0000313" key="20">
    <source>
        <dbReference type="EMBL" id="XBS68937.1"/>
    </source>
</evidence>
<comment type="similarity">
    <text evidence="13">Belongs to the peptidase M20C family.</text>
</comment>
<dbReference type="Pfam" id="PF07687">
    <property type="entry name" value="M20_dimer"/>
    <property type="match status" value="1"/>
</dbReference>
<proteinExistence type="inferred from homology"/>
<name>A0AAU7Q8B9_9GAMM</name>
<evidence type="ECO:0000256" key="18">
    <source>
        <dbReference type="ARBA" id="ARBA00078074"/>
    </source>
</evidence>
<dbReference type="AlphaFoldDB" id="A0AAU7Q8B9"/>
<keyword evidence="9" id="KW-0170">Cobalt</keyword>
<evidence type="ECO:0000256" key="8">
    <source>
        <dbReference type="ARBA" id="ARBA00023049"/>
    </source>
</evidence>
<dbReference type="GO" id="GO:0005829">
    <property type="term" value="C:cytosol"/>
    <property type="evidence" value="ECO:0007669"/>
    <property type="project" value="TreeGrafter"/>
</dbReference>
<keyword evidence="5 20" id="KW-0378">Hydrolase</keyword>
<comment type="cofactor">
    <cofactor evidence="1">
        <name>Co(2+)</name>
        <dbReference type="ChEBI" id="CHEBI:48828"/>
    </cofactor>
</comment>
<dbReference type="FunFam" id="3.40.630.10:FF:000018">
    <property type="entry name" value="Aminoacyl-histidine dipeptidase PepD"/>
    <property type="match status" value="1"/>
</dbReference>
<keyword evidence="7 20" id="KW-0224">Dipeptidase</keyword>
<organism evidence="20">
    <name type="scientific">Acerihabitans sp. KWT182</name>
    <dbReference type="NCBI Taxonomy" id="3157919"/>
    <lineage>
        <taxon>Bacteria</taxon>
        <taxon>Pseudomonadati</taxon>
        <taxon>Pseudomonadota</taxon>
        <taxon>Gammaproteobacteria</taxon>
        <taxon>Enterobacterales</taxon>
        <taxon>Pectobacteriaceae</taxon>
        <taxon>Acerihabitans</taxon>
    </lineage>
</organism>
<dbReference type="EMBL" id="CP157947">
    <property type="protein sequence ID" value="XBS68937.1"/>
    <property type="molecule type" value="Genomic_DNA"/>
</dbReference>
<dbReference type="GO" id="GO:0070573">
    <property type="term" value="F:metallodipeptidase activity"/>
    <property type="evidence" value="ECO:0007669"/>
    <property type="project" value="TreeGrafter"/>
</dbReference>
<keyword evidence="3" id="KW-0645">Protease</keyword>
<evidence type="ECO:0000256" key="17">
    <source>
        <dbReference type="ARBA" id="ARBA00077688"/>
    </source>
</evidence>
<dbReference type="InterPro" id="IPR002933">
    <property type="entry name" value="Peptidase_M20"/>
</dbReference>
<evidence type="ECO:0000256" key="10">
    <source>
        <dbReference type="ARBA" id="ARBA00036421"/>
    </source>
</evidence>
<dbReference type="EC" id="3.4.13.18" evidence="11"/>
<evidence type="ECO:0000256" key="3">
    <source>
        <dbReference type="ARBA" id="ARBA00022670"/>
    </source>
</evidence>
<evidence type="ECO:0000256" key="5">
    <source>
        <dbReference type="ARBA" id="ARBA00022801"/>
    </source>
</evidence>
<evidence type="ECO:0000256" key="15">
    <source>
        <dbReference type="ARBA" id="ARBA00075285"/>
    </source>
</evidence>
<gene>
    <name evidence="20" type="primary">pepD</name>
    <name evidence="20" type="ORF">ABK905_20665</name>
</gene>
<evidence type="ECO:0000256" key="11">
    <source>
        <dbReference type="ARBA" id="ARBA00038976"/>
    </source>
</evidence>
<sequence>MSELTQLSPQPLWQIFDKICSIPHPSYHEEALASHIIRWAKEKGLFAERDQAGNVLLRKPATPGYEKRRPVVLQAHLDMVPQKNSDTIHDFTRDPIKPYIDGDWVKARGTTLGADNGIGMASALSVLADDSVQHGPLEVLLTMTEETGMEGAFNLQPDWLQAEILINTDSEEEGEVYMGCAGGVDFKTELPLEREPVPAGYQVVKLSLTGLKGGHSGVDIHLGLGNANKLLARFLFQHAKKLDLRVLDVTGGTLRNAIPREAFATLALPQENTESLNALAHQFLTVIQTELAAKEKKPSVTVEPVQSALQALTKPCGDKFIALLNATPNGVIRMSDDVKGVVETSLNVGVVSLDEHTVTIRCLIRSLIDSGKEDVVGAMTALGELAGAKCIAKGSYPGWKPDANSPVMHLVRETYQKLFNKLPNIQVIHAGLECGLFKKPYPNMDMVSIGPTITGPHSPDEQVHIKSVGQYWTLLTALLRAIPEKV</sequence>
<evidence type="ECO:0000256" key="7">
    <source>
        <dbReference type="ARBA" id="ARBA00022997"/>
    </source>
</evidence>
<evidence type="ECO:0000256" key="13">
    <source>
        <dbReference type="ARBA" id="ARBA00061423"/>
    </source>
</evidence>
<evidence type="ECO:0000256" key="14">
    <source>
        <dbReference type="ARBA" id="ARBA00071271"/>
    </source>
</evidence>
<keyword evidence="6" id="KW-0862">Zinc</keyword>
<protein>
    <recommendedName>
        <fullName evidence="14">Cytosol non-specific dipeptidase</fullName>
        <ecNumber evidence="11">3.4.13.18</ecNumber>
    </recommendedName>
    <alternativeName>
        <fullName evidence="17">Aminoacyl-histidine dipeptidase</fullName>
    </alternativeName>
    <alternativeName>
        <fullName evidence="16">Beta-alanyl-histidine dipeptidase</fullName>
    </alternativeName>
    <alternativeName>
        <fullName evidence="15">Carnosinase</fullName>
    </alternativeName>
    <alternativeName>
        <fullName evidence="12">Peptidase D</fullName>
    </alternativeName>
    <alternativeName>
        <fullName evidence="18">Xaa-His dipeptidase</fullName>
    </alternativeName>
</protein>
<keyword evidence="8" id="KW-0482">Metalloprotease</keyword>
<evidence type="ECO:0000256" key="4">
    <source>
        <dbReference type="ARBA" id="ARBA00022723"/>
    </source>
</evidence>
<dbReference type="SUPFAM" id="SSF53187">
    <property type="entry name" value="Zn-dependent exopeptidases"/>
    <property type="match status" value="1"/>
</dbReference>